<evidence type="ECO:0000256" key="5">
    <source>
        <dbReference type="ARBA" id="ARBA00022989"/>
    </source>
</evidence>
<dbReference type="OrthoDB" id="5138956at2"/>
<dbReference type="InterPro" id="IPR000515">
    <property type="entry name" value="MetI-like"/>
</dbReference>
<reference evidence="9 10" key="1">
    <citation type="submission" date="2019-03" db="EMBL/GenBank/DDBJ databases">
        <title>Draft genome sequences of novel Actinobacteria.</title>
        <authorList>
            <person name="Sahin N."/>
            <person name="Ay H."/>
            <person name="Saygin H."/>
        </authorList>
    </citation>
    <scope>NUCLEOTIDE SEQUENCE [LARGE SCALE GENOMIC DNA]</scope>
    <source>
        <strain evidence="9 10">DSM 41900</strain>
    </source>
</reference>
<dbReference type="InterPro" id="IPR035906">
    <property type="entry name" value="MetI-like_sf"/>
</dbReference>
<proteinExistence type="inferred from homology"/>
<dbReference type="PROSITE" id="PS50928">
    <property type="entry name" value="ABC_TM1"/>
    <property type="match status" value="1"/>
</dbReference>
<feature type="transmembrane region" description="Helical" evidence="7">
    <location>
        <begin position="131"/>
        <end position="153"/>
    </location>
</feature>
<accession>A0A4R4SV59</accession>
<feature type="domain" description="ABC transmembrane type-1" evidence="8">
    <location>
        <begin position="96"/>
        <end position="287"/>
    </location>
</feature>
<protein>
    <submittedName>
        <fullName evidence="9">Carbohydrate ABC transporter permease</fullName>
    </submittedName>
</protein>
<keyword evidence="5 7" id="KW-1133">Transmembrane helix</keyword>
<dbReference type="Pfam" id="PF00528">
    <property type="entry name" value="BPD_transp_1"/>
    <property type="match status" value="1"/>
</dbReference>
<dbReference type="GO" id="GO:0005886">
    <property type="term" value="C:plasma membrane"/>
    <property type="evidence" value="ECO:0007669"/>
    <property type="project" value="UniProtKB-SubCell"/>
</dbReference>
<evidence type="ECO:0000256" key="1">
    <source>
        <dbReference type="ARBA" id="ARBA00004651"/>
    </source>
</evidence>
<comment type="caution">
    <text evidence="9">The sequence shown here is derived from an EMBL/GenBank/DDBJ whole genome shotgun (WGS) entry which is preliminary data.</text>
</comment>
<dbReference type="RefSeq" id="WP_132821384.1">
    <property type="nucleotide sequence ID" value="NZ_SMKI01000472.1"/>
</dbReference>
<dbReference type="SUPFAM" id="SSF161098">
    <property type="entry name" value="MetI-like"/>
    <property type="match status" value="1"/>
</dbReference>
<dbReference type="CDD" id="cd06261">
    <property type="entry name" value="TM_PBP2"/>
    <property type="match status" value="1"/>
</dbReference>
<comment type="subcellular location">
    <subcellularLocation>
        <location evidence="1 7">Cell membrane</location>
        <topology evidence="1 7">Multi-pass membrane protein</topology>
    </subcellularLocation>
</comment>
<name>A0A4R4SV59_9ACTN</name>
<evidence type="ECO:0000313" key="10">
    <source>
        <dbReference type="Proteomes" id="UP000295345"/>
    </source>
</evidence>
<feature type="transmembrane region" description="Helical" evidence="7">
    <location>
        <begin position="102"/>
        <end position="124"/>
    </location>
</feature>
<feature type="transmembrane region" description="Helical" evidence="7">
    <location>
        <begin position="33"/>
        <end position="54"/>
    </location>
</feature>
<dbReference type="Gene3D" id="1.10.3720.10">
    <property type="entry name" value="MetI-like"/>
    <property type="match status" value="1"/>
</dbReference>
<dbReference type="EMBL" id="SMKI01000472">
    <property type="protein sequence ID" value="TDC65773.1"/>
    <property type="molecule type" value="Genomic_DNA"/>
</dbReference>
<keyword evidence="2 7" id="KW-0813">Transport</keyword>
<evidence type="ECO:0000256" key="3">
    <source>
        <dbReference type="ARBA" id="ARBA00022475"/>
    </source>
</evidence>
<evidence type="ECO:0000256" key="2">
    <source>
        <dbReference type="ARBA" id="ARBA00022448"/>
    </source>
</evidence>
<dbReference type="GO" id="GO:0055085">
    <property type="term" value="P:transmembrane transport"/>
    <property type="evidence" value="ECO:0007669"/>
    <property type="project" value="InterPro"/>
</dbReference>
<dbReference type="PANTHER" id="PTHR43744">
    <property type="entry name" value="ABC TRANSPORTER PERMEASE PROTEIN MG189-RELATED-RELATED"/>
    <property type="match status" value="1"/>
</dbReference>
<keyword evidence="3" id="KW-1003">Cell membrane</keyword>
<evidence type="ECO:0000256" key="6">
    <source>
        <dbReference type="ARBA" id="ARBA00023136"/>
    </source>
</evidence>
<feature type="transmembrane region" description="Helical" evidence="7">
    <location>
        <begin position="165"/>
        <end position="188"/>
    </location>
</feature>
<organism evidence="9 10">
    <name type="scientific">Streptomyces hainanensis</name>
    <dbReference type="NCBI Taxonomy" id="402648"/>
    <lineage>
        <taxon>Bacteria</taxon>
        <taxon>Bacillati</taxon>
        <taxon>Actinomycetota</taxon>
        <taxon>Actinomycetes</taxon>
        <taxon>Kitasatosporales</taxon>
        <taxon>Streptomycetaceae</taxon>
        <taxon>Streptomyces</taxon>
    </lineage>
</organism>
<evidence type="ECO:0000256" key="7">
    <source>
        <dbReference type="RuleBase" id="RU363032"/>
    </source>
</evidence>
<comment type="similarity">
    <text evidence="7">Belongs to the binding-protein-dependent transport system permease family.</text>
</comment>
<dbReference type="AlphaFoldDB" id="A0A4R4SV59"/>
<keyword evidence="10" id="KW-1185">Reference proteome</keyword>
<keyword evidence="4 7" id="KW-0812">Transmembrane</keyword>
<feature type="transmembrane region" description="Helical" evidence="7">
    <location>
        <begin position="208"/>
        <end position="230"/>
    </location>
</feature>
<evidence type="ECO:0000259" key="8">
    <source>
        <dbReference type="PROSITE" id="PS50928"/>
    </source>
</evidence>
<sequence>MATDIVTAAPKGAGRAAVPVRPLPPRRRGSRRVARVVVFTLLAGYGAVSLYPFLWMVSAAFKTREEVVSGTHLIPREPTLATLSDTWNRLDFFDYFLNSLQVTVFTTLMTVVVYACAGYAFAVLRFPGRAALYRLFIALLFVPGVVTLLPIVLLENRIGILGTHWGLILPFVNGSAPLSVLLLTNAFAAVPTELRDSARMDGAGELRIFGRVFLPLARPALITVALLTAIPTWNEYLLTRVSLNDPGTYTLPIALQSLQSEQTIEYNTLMAGALIVVVPIVLLFLSAQRYFVNGLVGSVKG</sequence>
<keyword evidence="6 7" id="KW-0472">Membrane</keyword>
<evidence type="ECO:0000313" key="9">
    <source>
        <dbReference type="EMBL" id="TDC65773.1"/>
    </source>
</evidence>
<dbReference type="Proteomes" id="UP000295345">
    <property type="component" value="Unassembled WGS sequence"/>
</dbReference>
<gene>
    <name evidence="9" type="ORF">E1283_30350</name>
</gene>
<evidence type="ECO:0000256" key="4">
    <source>
        <dbReference type="ARBA" id="ARBA00022692"/>
    </source>
</evidence>
<dbReference type="PANTHER" id="PTHR43744:SF8">
    <property type="entry name" value="SN-GLYCEROL-3-PHOSPHATE TRANSPORT SYSTEM PERMEASE PROTEIN UGPE"/>
    <property type="match status" value="1"/>
</dbReference>
<feature type="transmembrane region" description="Helical" evidence="7">
    <location>
        <begin position="266"/>
        <end position="285"/>
    </location>
</feature>